<evidence type="ECO:0000313" key="6">
    <source>
        <dbReference type="Proteomes" id="UP000694941"/>
    </source>
</evidence>
<accession>A0ABM1B3C0</accession>
<evidence type="ECO:0000256" key="4">
    <source>
        <dbReference type="ARBA" id="ARBA00023136"/>
    </source>
</evidence>
<organism evidence="6 7">
    <name type="scientific">Limulus polyphemus</name>
    <name type="common">Atlantic horseshoe crab</name>
    <dbReference type="NCBI Taxonomy" id="6850"/>
    <lineage>
        <taxon>Eukaryota</taxon>
        <taxon>Metazoa</taxon>
        <taxon>Ecdysozoa</taxon>
        <taxon>Arthropoda</taxon>
        <taxon>Chelicerata</taxon>
        <taxon>Merostomata</taxon>
        <taxon>Xiphosura</taxon>
        <taxon>Limulidae</taxon>
        <taxon>Limulus</taxon>
    </lineage>
</organism>
<feature type="transmembrane region" description="Helical" evidence="5">
    <location>
        <begin position="57"/>
        <end position="81"/>
    </location>
</feature>
<dbReference type="GeneID" id="106458928"/>
<keyword evidence="2 5" id="KW-0812">Transmembrane</keyword>
<keyword evidence="3 5" id="KW-1133">Transmembrane helix</keyword>
<gene>
    <name evidence="7" type="primary">LOC106458928</name>
</gene>
<name>A0ABM1B3C0_LIMPO</name>
<comment type="subcellular location">
    <subcellularLocation>
        <location evidence="1">Membrane</location>
        <topology evidence="1">Multi-pass membrane protein</topology>
    </subcellularLocation>
</comment>
<reference evidence="7" key="1">
    <citation type="submission" date="2025-08" db="UniProtKB">
        <authorList>
            <consortium name="RefSeq"/>
        </authorList>
    </citation>
    <scope>IDENTIFICATION</scope>
    <source>
        <tissue evidence="7">Muscle</tissue>
    </source>
</reference>
<evidence type="ECO:0000256" key="5">
    <source>
        <dbReference type="SAM" id="Phobius"/>
    </source>
</evidence>
<dbReference type="Proteomes" id="UP000694941">
    <property type="component" value="Unplaced"/>
</dbReference>
<feature type="transmembrane region" description="Helical" evidence="5">
    <location>
        <begin position="179"/>
        <end position="200"/>
    </location>
</feature>
<feature type="transmembrane region" description="Helical" evidence="5">
    <location>
        <begin position="206"/>
        <end position="223"/>
    </location>
</feature>
<dbReference type="SUPFAM" id="SSF103473">
    <property type="entry name" value="MFS general substrate transporter"/>
    <property type="match status" value="1"/>
</dbReference>
<evidence type="ECO:0000256" key="2">
    <source>
        <dbReference type="ARBA" id="ARBA00022692"/>
    </source>
</evidence>
<keyword evidence="4 5" id="KW-0472">Membrane</keyword>
<keyword evidence="6" id="KW-1185">Reference proteome</keyword>
<evidence type="ECO:0000256" key="1">
    <source>
        <dbReference type="ARBA" id="ARBA00004141"/>
    </source>
</evidence>
<feature type="transmembrane region" description="Helical" evidence="5">
    <location>
        <begin position="138"/>
        <end position="158"/>
    </location>
</feature>
<feature type="transmembrane region" description="Helical" evidence="5">
    <location>
        <begin position="88"/>
        <end position="105"/>
    </location>
</feature>
<proteinExistence type="predicted"/>
<dbReference type="Gene3D" id="1.20.1250.20">
    <property type="entry name" value="MFS general substrate transporter like domains"/>
    <property type="match status" value="2"/>
</dbReference>
<dbReference type="Pfam" id="PF07690">
    <property type="entry name" value="MFS_1"/>
    <property type="match status" value="1"/>
</dbReference>
<evidence type="ECO:0000256" key="3">
    <source>
        <dbReference type="ARBA" id="ARBA00022989"/>
    </source>
</evidence>
<dbReference type="RefSeq" id="XP_013773950.1">
    <property type="nucleotide sequence ID" value="XM_013918496.1"/>
</dbReference>
<evidence type="ECO:0000313" key="7">
    <source>
        <dbReference type="RefSeq" id="XP_013773950.1"/>
    </source>
</evidence>
<protein>
    <submittedName>
        <fullName evidence="7">Sialin-like</fullName>
    </submittedName>
</protein>
<sequence>MGVFGASLSTLLEPSAAQLRIGPLVAARVIAGIGKGVLVPAKFALQASWVLVHERSVLVAITGQGAMFGLLLAMSLTGAIYKNLRWEYIYGSVGCIWIVCWMWYIHNSPEKHPYITQEELKYIFEHCLSGKRESQSGLWTAALYVAQSITMIICAILADNIRSRKCMSITNIQKLFQSVGNTDMFVSALLGSAACFVALAHVECNYFSVIFLLIIETSLYGFTSGGDGPMAADIAPDFVDLTSDNCNNTKQASMQQWRKVFCLVGGINVAGTLLFVLFSTAEPEPRAVESVNLQALDKVLSDLRRTGEASKKLSMEYYTDSKRSIEEAQYGILH</sequence>
<dbReference type="PANTHER" id="PTHR11662:SF284">
    <property type="entry name" value="SMALL INTESTINE URATE EXPORTER-RELATED"/>
    <property type="match status" value="1"/>
</dbReference>
<feature type="transmembrane region" description="Helical" evidence="5">
    <location>
        <begin position="260"/>
        <end position="278"/>
    </location>
</feature>
<dbReference type="PANTHER" id="PTHR11662">
    <property type="entry name" value="SOLUTE CARRIER FAMILY 17"/>
    <property type="match status" value="1"/>
</dbReference>
<dbReference type="InterPro" id="IPR050382">
    <property type="entry name" value="MFS_Na/Anion_cotransporter"/>
</dbReference>
<dbReference type="InterPro" id="IPR011701">
    <property type="entry name" value="MFS"/>
</dbReference>
<dbReference type="InterPro" id="IPR036259">
    <property type="entry name" value="MFS_trans_sf"/>
</dbReference>